<dbReference type="PROSITE" id="PS00329">
    <property type="entry name" value="HSP70_2"/>
    <property type="match status" value="1"/>
</dbReference>
<dbReference type="FunFam" id="3.30.420.40:FF:000004">
    <property type="entry name" value="Molecular chaperone DnaK"/>
    <property type="match status" value="1"/>
</dbReference>
<accession>A0A2M7H3W1</accession>
<dbReference type="FunFam" id="3.30.30.30:FF:000005">
    <property type="entry name" value="Heat shock protein ssb1"/>
    <property type="match status" value="1"/>
</dbReference>
<dbReference type="GO" id="GO:0140662">
    <property type="term" value="F:ATP-dependent protein folding chaperone"/>
    <property type="evidence" value="ECO:0007669"/>
    <property type="project" value="InterPro"/>
</dbReference>
<dbReference type="SUPFAM" id="SSF53067">
    <property type="entry name" value="Actin-like ATPase domain"/>
    <property type="match status" value="2"/>
</dbReference>
<comment type="similarity">
    <text evidence="1 7 8">Belongs to the heat shock protein 70 family.</text>
</comment>
<name>A0A2M7H3W1_9BACT</name>
<evidence type="ECO:0000256" key="10">
    <source>
        <dbReference type="SAM" id="MobiDB-lite"/>
    </source>
</evidence>
<dbReference type="Gene3D" id="1.20.1270.10">
    <property type="match status" value="1"/>
</dbReference>
<dbReference type="PRINTS" id="PR00301">
    <property type="entry name" value="HEATSHOCK70"/>
</dbReference>
<dbReference type="NCBIfam" id="TIGR02350">
    <property type="entry name" value="prok_dnaK"/>
    <property type="match status" value="1"/>
</dbReference>
<evidence type="ECO:0000313" key="12">
    <source>
        <dbReference type="Proteomes" id="UP000230292"/>
    </source>
</evidence>
<dbReference type="NCBIfam" id="NF003520">
    <property type="entry name" value="PRK05183.1"/>
    <property type="match status" value="1"/>
</dbReference>
<proteinExistence type="evidence at transcript level"/>
<dbReference type="GO" id="GO:0051082">
    <property type="term" value="F:unfolded protein binding"/>
    <property type="evidence" value="ECO:0007669"/>
    <property type="project" value="InterPro"/>
</dbReference>
<dbReference type="Gene3D" id="3.30.420.40">
    <property type="match status" value="2"/>
</dbReference>
<dbReference type="SUPFAM" id="SSF100934">
    <property type="entry name" value="Heat shock protein 70kD (HSP70), C-terminal subdomain"/>
    <property type="match status" value="1"/>
</dbReference>
<dbReference type="InterPro" id="IPR012725">
    <property type="entry name" value="Chaperone_DnaK"/>
</dbReference>
<dbReference type="HAMAP" id="MF_00332">
    <property type="entry name" value="DnaK"/>
    <property type="match status" value="1"/>
</dbReference>
<dbReference type="InterPro" id="IPR029047">
    <property type="entry name" value="HSP70_peptide-bd_sf"/>
</dbReference>
<dbReference type="Gene3D" id="3.90.640.10">
    <property type="entry name" value="Actin, Chain A, domain 4"/>
    <property type="match status" value="1"/>
</dbReference>
<protein>
    <recommendedName>
        <fullName evidence="7">Chaperone protein DnaK</fullName>
    </recommendedName>
    <alternativeName>
        <fullName evidence="7">HSP70</fullName>
    </alternativeName>
    <alternativeName>
        <fullName evidence="7">Heat shock 70 kDa protein</fullName>
    </alternativeName>
    <alternativeName>
        <fullName evidence="7">Heat shock protein 70</fullName>
    </alternativeName>
</protein>
<dbReference type="GO" id="GO:0005524">
    <property type="term" value="F:ATP binding"/>
    <property type="evidence" value="ECO:0007669"/>
    <property type="project" value="UniProtKB-UniRule"/>
</dbReference>
<evidence type="ECO:0000256" key="3">
    <source>
        <dbReference type="ARBA" id="ARBA00022741"/>
    </source>
</evidence>
<keyword evidence="4 7" id="KW-0067">ATP-binding</keyword>
<keyword evidence="9" id="KW-0175">Coiled coil</keyword>
<dbReference type="NCBIfam" id="NF001413">
    <property type="entry name" value="PRK00290.1"/>
    <property type="match status" value="1"/>
</dbReference>
<evidence type="ECO:0000256" key="1">
    <source>
        <dbReference type="ARBA" id="ARBA00007381"/>
    </source>
</evidence>
<evidence type="ECO:0000256" key="2">
    <source>
        <dbReference type="ARBA" id="ARBA00022553"/>
    </source>
</evidence>
<dbReference type="Proteomes" id="UP000230292">
    <property type="component" value="Unassembled WGS sequence"/>
</dbReference>
<feature type="modified residue" description="Phosphothreonine; by autocatalysis" evidence="7">
    <location>
        <position position="197"/>
    </location>
</feature>
<dbReference type="PROSITE" id="PS01036">
    <property type="entry name" value="HSP70_3"/>
    <property type="match status" value="1"/>
</dbReference>
<dbReference type="PROSITE" id="PS00297">
    <property type="entry name" value="HSP70_1"/>
    <property type="match status" value="1"/>
</dbReference>
<keyword evidence="2 7" id="KW-0597">Phosphoprotein</keyword>
<keyword evidence="3 7" id="KW-0547">Nucleotide-binding</keyword>
<evidence type="ECO:0000256" key="8">
    <source>
        <dbReference type="RuleBase" id="RU003322"/>
    </source>
</evidence>
<evidence type="ECO:0000256" key="7">
    <source>
        <dbReference type="HAMAP-Rule" id="MF_00332"/>
    </source>
</evidence>
<sequence>MGKILGIDLGTTNSCVAILEGGQPKVIENKEGNRTTPSIVAESKTGELIVGLAAKRQAVTNPENTVFSVKRLIGRRWEDEEVQKDVKLMPYEIKHEGDRVTVKMGEKEYTPQEISAKILQKLKTDAEEKLGEKITEAVITVPAYFDDSQRQATKDAGKIAGLDVKRIINEPTAAALAYGFDKKKDEKIIVYDLGGGTFDVSVLEVGSDTVEVRATHGDTHLGGDDFDQILIHWILEEYKKQEGVDLAQDNLALQRLKSAAEKAKIELSSAMETEINEPFIANDPSSGPKHLVMKISRAKLEELCADLVKRTFGPVEEALKDAGMSKGDINEIVLVGGQTRMPMIQQQVEEYFGKKPNSTVNPDEVVAMGAAVQAGVLQGDVKDVLLLDVIPLSLGIETLGGVATKLIERNTTIPTQKQQIFSTAADNQTSVEVHVVQGERELANDNKSLGRFILSGIPPSPRGVPQVEVAFDVDANGILNVTAKDKATNKEQSIRIEASSGLSDDEIQKMTKDAEEHADEDRKKKELIESKNIGETMIYTTEKALKDAEEHVKSGEISQDDVKNIQDKIEDLKKKLEGEDLEAIKKAGDDLSTAAQKIGEILYAKEQEKSGAEAGEGATPGEEKTDDVVDADFEEKTDNESEEKSDDAAKGEDK</sequence>
<organism evidence="11 12">
    <name type="scientific">Candidatus Kerfeldbacteria bacterium CG15_BIG_FIL_POST_REV_8_21_14_020_45_12</name>
    <dbReference type="NCBI Taxonomy" id="2014247"/>
    <lineage>
        <taxon>Bacteria</taxon>
        <taxon>Candidatus Kerfeldiibacteriota</taxon>
    </lineage>
</organism>
<evidence type="ECO:0000313" key="11">
    <source>
        <dbReference type="EMBL" id="PIW36911.1"/>
    </source>
</evidence>
<dbReference type="InterPro" id="IPR043129">
    <property type="entry name" value="ATPase_NBD"/>
</dbReference>
<evidence type="ECO:0000256" key="4">
    <source>
        <dbReference type="ARBA" id="ARBA00022840"/>
    </source>
</evidence>
<reference evidence="11 12" key="1">
    <citation type="submission" date="2017-09" db="EMBL/GenBank/DDBJ databases">
        <title>Depth-based differentiation of microbial function through sediment-hosted aquifers and enrichment of novel symbionts in the deep terrestrial subsurface.</title>
        <authorList>
            <person name="Probst A.J."/>
            <person name="Ladd B."/>
            <person name="Jarett J.K."/>
            <person name="Geller-Mcgrath D.E."/>
            <person name="Sieber C.M."/>
            <person name="Emerson J.B."/>
            <person name="Anantharaman K."/>
            <person name="Thomas B.C."/>
            <person name="Malmstrom R."/>
            <person name="Stieglmeier M."/>
            <person name="Klingl A."/>
            <person name="Woyke T."/>
            <person name="Ryan C.M."/>
            <person name="Banfield J.F."/>
        </authorList>
    </citation>
    <scope>NUCLEOTIDE SEQUENCE [LARGE SCALE GENOMIC DNA]</scope>
    <source>
        <strain evidence="11">CG15_BIG_FIL_POST_REV_8_21_14_020_45_12</strain>
    </source>
</reference>
<evidence type="ECO:0000256" key="5">
    <source>
        <dbReference type="ARBA" id="ARBA00023016"/>
    </source>
</evidence>
<comment type="induction">
    <text evidence="7">By stress conditions e.g. heat shock.</text>
</comment>
<dbReference type="AlphaFoldDB" id="A0A2M7H3W1"/>
<evidence type="ECO:0000256" key="9">
    <source>
        <dbReference type="SAM" id="Coils"/>
    </source>
</evidence>
<dbReference type="CDD" id="cd10234">
    <property type="entry name" value="ASKHA_NBD_HSP70_DnaK-like"/>
    <property type="match status" value="1"/>
</dbReference>
<evidence type="ECO:0000256" key="6">
    <source>
        <dbReference type="ARBA" id="ARBA00023186"/>
    </source>
</evidence>
<dbReference type="SUPFAM" id="SSF100920">
    <property type="entry name" value="Heat shock protein 70kD (HSP70), peptide-binding domain"/>
    <property type="match status" value="1"/>
</dbReference>
<dbReference type="FunFam" id="1.20.1270.10:FF:000001">
    <property type="entry name" value="Molecular chaperone DnaK"/>
    <property type="match status" value="1"/>
</dbReference>
<feature type="coiled-coil region" evidence="9">
    <location>
        <begin position="246"/>
        <end position="273"/>
    </location>
</feature>
<keyword evidence="6 7" id="KW-0143">Chaperone</keyword>
<dbReference type="FunFam" id="3.90.640.10:FF:000003">
    <property type="entry name" value="Molecular chaperone DnaK"/>
    <property type="match status" value="1"/>
</dbReference>
<dbReference type="InterPro" id="IPR013126">
    <property type="entry name" value="Hsp_70_fam"/>
</dbReference>
<dbReference type="PANTHER" id="PTHR19375">
    <property type="entry name" value="HEAT SHOCK PROTEIN 70KDA"/>
    <property type="match status" value="1"/>
</dbReference>
<gene>
    <name evidence="7" type="primary">dnaK</name>
    <name evidence="11" type="ORF">COW24_03055</name>
</gene>
<dbReference type="FunFam" id="2.60.34.10:FF:000014">
    <property type="entry name" value="Chaperone protein DnaK HSP70"/>
    <property type="match status" value="1"/>
</dbReference>
<dbReference type="Pfam" id="PF00012">
    <property type="entry name" value="HSP70"/>
    <property type="match status" value="1"/>
</dbReference>
<feature type="region of interest" description="Disordered" evidence="10">
    <location>
        <begin position="604"/>
        <end position="654"/>
    </location>
</feature>
<comment type="caution">
    <text evidence="11">The sequence shown here is derived from an EMBL/GenBank/DDBJ whole genome shotgun (WGS) entry which is preliminary data.</text>
</comment>
<comment type="function">
    <text evidence="7">Acts as a chaperone.</text>
</comment>
<dbReference type="Gene3D" id="2.60.34.10">
    <property type="entry name" value="Substrate Binding Domain Of DNAk, Chain A, domain 1"/>
    <property type="match status" value="1"/>
</dbReference>
<dbReference type="InterPro" id="IPR029048">
    <property type="entry name" value="HSP70_C_sf"/>
</dbReference>
<dbReference type="InterPro" id="IPR018181">
    <property type="entry name" value="Heat_shock_70_CS"/>
</dbReference>
<feature type="coiled-coil region" evidence="9">
    <location>
        <begin position="555"/>
        <end position="582"/>
    </location>
</feature>
<dbReference type="EMBL" id="PFGC01000037">
    <property type="protein sequence ID" value="PIW36911.1"/>
    <property type="molecule type" value="Genomic_DNA"/>
</dbReference>
<keyword evidence="5 7" id="KW-0346">Stress response</keyword>